<dbReference type="RefSeq" id="WP_188527650.1">
    <property type="nucleotide sequence ID" value="NZ_BMGI01000003.1"/>
</dbReference>
<evidence type="ECO:0000256" key="6">
    <source>
        <dbReference type="SAM" id="SignalP"/>
    </source>
</evidence>
<sequence length="144" mass="14711">MVKLNTALAAAVVLGTASFAFAQAQDANIKNRQAAMKVVGANTKALGEMVQGKTSFDAAAAQEAFAAISAKAAEVPVLFEAEVTDPESDAADEIWMMWDDFIDKAGALKAAADAGAGVDSPEALGAAFGDLNGACKACHTQFKL</sequence>
<evidence type="ECO:0000256" key="5">
    <source>
        <dbReference type="ARBA" id="ARBA00023004"/>
    </source>
</evidence>
<evidence type="ECO:0008006" key="9">
    <source>
        <dbReference type="Google" id="ProtNLM"/>
    </source>
</evidence>
<dbReference type="Proteomes" id="UP000617355">
    <property type="component" value="Unassembled WGS sequence"/>
</dbReference>
<dbReference type="EMBL" id="BMGI01000003">
    <property type="protein sequence ID" value="GGD37417.1"/>
    <property type="molecule type" value="Genomic_DNA"/>
</dbReference>
<proteinExistence type="predicted"/>
<keyword evidence="2" id="KW-0349">Heme</keyword>
<evidence type="ECO:0000256" key="1">
    <source>
        <dbReference type="ARBA" id="ARBA00022448"/>
    </source>
</evidence>
<keyword evidence="8" id="KW-1185">Reference proteome</keyword>
<dbReference type="InterPro" id="IPR012127">
    <property type="entry name" value="Cyt_c_prime"/>
</dbReference>
<keyword evidence="6" id="KW-0732">Signal</keyword>
<evidence type="ECO:0000313" key="7">
    <source>
        <dbReference type="EMBL" id="GGD37417.1"/>
    </source>
</evidence>
<comment type="caution">
    <text evidence="7">The sequence shown here is derived from an EMBL/GenBank/DDBJ whole genome shotgun (WGS) entry which is preliminary data.</text>
</comment>
<name>A0ABQ1QQC1_9RHOB</name>
<gene>
    <name evidence="7" type="ORF">GCM10011358_21450</name>
</gene>
<evidence type="ECO:0000256" key="4">
    <source>
        <dbReference type="ARBA" id="ARBA00022982"/>
    </source>
</evidence>
<organism evidence="7 8">
    <name type="scientific">Sinisalibacter lacisalsi</name>
    <dbReference type="NCBI Taxonomy" id="1526570"/>
    <lineage>
        <taxon>Bacteria</taxon>
        <taxon>Pseudomonadati</taxon>
        <taxon>Pseudomonadota</taxon>
        <taxon>Alphaproteobacteria</taxon>
        <taxon>Rhodobacterales</taxon>
        <taxon>Roseobacteraceae</taxon>
        <taxon>Sinisalibacter</taxon>
    </lineage>
</organism>
<keyword evidence="3" id="KW-0479">Metal-binding</keyword>
<keyword evidence="5" id="KW-0408">Iron</keyword>
<dbReference type="PIRSF" id="PIRSF000027">
    <property type="entry name" value="Cytc_c_prime"/>
    <property type="match status" value="1"/>
</dbReference>
<dbReference type="SUPFAM" id="SSF47175">
    <property type="entry name" value="Cytochromes"/>
    <property type="match status" value="1"/>
</dbReference>
<dbReference type="PROSITE" id="PS51009">
    <property type="entry name" value="CYTCII"/>
    <property type="match status" value="1"/>
</dbReference>
<keyword evidence="4" id="KW-0249">Electron transport</keyword>
<protein>
    <recommendedName>
        <fullName evidence="9">Cytochrome c</fullName>
    </recommendedName>
</protein>
<dbReference type="Pfam" id="PF01322">
    <property type="entry name" value="Cytochrom_C_2"/>
    <property type="match status" value="1"/>
</dbReference>
<evidence type="ECO:0000256" key="2">
    <source>
        <dbReference type="ARBA" id="ARBA00022617"/>
    </source>
</evidence>
<dbReference type="Gene3D" id="1.20.120.10">
    <property type="entry name" value="Cytochrome c/b562"/>
    <property type="match status" value="1"/>
</dbReference>
<keyword evidence="1" id="KW-0813">Transport</keyword>
<reference evidence="8" key="1">
    <citation type="journal article" date="2019" name="Int. J. Syst. Evol. Microbiol.">
        <title>The Global Catalogue of Microorganisms (GCM) 10K type strain sequencing project: providing services to taxonomists for standard genome sequencing and annotation.</title>
        <authorList>
            <consortium name="The Broad Institute Genomics Platform"/>
            <consortium name="The Broad Institute Genome Sequencing Center for Infectious Disease"/>
            <person name="Wu L."/>
            <person name="Ma J."/>
        </authorList>
    </citation>
    <scope>NUCLEOTIDE SEQUENCE [LARGE SCALE GENOMIC DNA]</scope>
    <source>
        <strain evidence="8">CGMCC 1.12922</strain>
    </source>
</reference>
<evidence type="ECO:0000256" key="3">
    <source>
        <dbReference type="ARBA" id="ARBA00022723"/>
    </source>
</evidence>
<dbReference type="InterPro" id="IPR002321">
    <property type="entry name" value="Cyt_c_II"/>
</dbReference>
<feature type="signal peptide" evidence="6">
    <location>
        <begin position="1"/>
        <end position="22"/>
    </location>
</feature>
<accession>A0ABQ1QQC1</accession>
<feature type="chain" id="PRO_5046302916" description="Cytochrome c" evidence="6">
    <location>
        <begin position="23"/>
        <end position="144"/>
    </location>
</feature>
<dbReference type="InterPro" id="IPR010980">
    <property type="entry name" value="Cyt_c/b562"/>
</dbReference>
<evidence type="ECO:0000313" key="8">
    <source>
        <dbReference type="Proteomes" id="UP000617355"/>
    </source>
</evidence>